<gene>
    <name evidence="1" type="ORF">Nepgr_005070</name>
</gene>
<protein>
    <submittedName>
        <fullName evidence="1">Uncharacterized protein</fullName>
    </submittedName>
</protein>
<evidence type="ECO:0000313" key="1">
    <source>
        <dbReference type="EMBL" id="GMH03231.1"/>
    </source>
</evidence>
<comment type="caution">
    <text evidence="1">The sequence shown here is derived from an EMBL/GenBank/DDBJ whole genome shotgun (WGS) entry which is preliminary data.</text>
</comment>
<proteinExistence type="predicted"/>
<sequence length="104" mass="10964">MVAAFPTLVDWGMRGGLARSPKLPVDGEVSELMTAAVRYKEALMLIADRADGLRQTAVMRAVEILTPEQTVSFLAGVAKYQLGMRSCGCSGAAASELQLDASAC</sequence>
<dbReference type="EMBL" id="BSYO01000004">
    <property type="protein sequence ID" value="GMH03231.1"/>
    <property type="molecule type" value="Genomic_DNA"/>
</dbReference>
<keyword evidence="2" id="KW-1185">Reference proteome</keyword>
<name>A0AAD3S2Z8_NEPGR</name>
<dbReference type="AlphaFoldDB" id="A0AAD3S2Z8"/>
<organism evidence="1 2">
    <name type="scientific">Nepenthes gracilis</name>
    <name type="common">Slender pitcher plant</name>
    <dbReference type="NCBI Taxonomy" id="150966"/>
    <lineage>
        <taxon>Eukaryota</taxon>
        <taxon>Viridiplantae</taxon>
        <taxon>Streptophyta</taxon>
        <taxon>Embryophyta</taxon>
        <taxon>Tracheophyta</taxon>
        <taxon>Spermatophyta</taxon>
        <taxon>Magnoliopsida</taxon>
        <taxon>eudicotyledons</taxon>
        <taxon>Gunneridae</taxon>
        <taxon>Pentapetalae</taxon>
        <taxon>Caryophyllales</taxon>
        <taxon>Nepenthaceae</taxon>
        <taxon>Nepenthes</taxon>
    </lineage>
</organism>
<evidence type="ECO:0000313" key="2">
    <source>
        <dbReference type="Proteomes" id="UP001279734"/>
    </source>
</evidence>
<reference evidence="1" key="1">
    <citation type="submission" date="2023-05" db="EMBL/GenBank/DDBJ databases">
        <title>Nepenthes gracilis genome sequencing.</title>
        <authorList>
            <person name="Fukushima K."/>
        </authorList>
    </citation>
    <scope>NUCLEOTIDE SEQUENCE</scope>
    <source>
        <strain evidence="1">SING2019-196</strain>
    </source>
</reference>
<dbReference type="Proteomes" id="UP001279734">
    <property type="component" value="Unassembled WGS sequence"/>
</dbReference>
<accession>A0AAD3S2Z8</accession>